<evidence type="ECO:0000259" key="6">
    <source>
        <dbReference type="SMART" id="SM00847"/>
    </source>
</evidence>
<dbReference type="GO" id="GO:0005524">
    <property type="term" value="F:ATP binding"/>
    <property type="evidence" value="ECO:0007669"/>
    <property type="project" value="UniProtKB-KW"/>
</dbReference>
<dbReference type="PANTHER" id="PTHR18934">
    <property type="entry name" value="ATP-DEPENDENT RNA HELICASE"/>
    <property type="match status" value="1"/>
</dbReference>
<keyword evidence="1" id="KW-0547">Nucleotide-binding</keyword>
<comment type="caution">
    <text evidence="7">The sequence shown here is derived from an EMBL/GenBank/DDBJ whole genome shotgun (WGS) entry which is preliminary data.</text>
</comment>
<evidence type="ECO:0000313" key="8">
    <source>
        <dbReference type="Proteomes" id="UP000265515"/>
    </source>
</evidence>
<keyword evidence="5" id="KW-0812">Transmembrane</keyword>
<dbReference type="Pfam" id="PF07717">
    <property type="entry name" value="OB_NTP_bind"/>
    <property type="match status" value="1"/>
</dbReference>
<dbReference type="InterPro" id="IPR048333">
    <property type="entry name" value="HA2_WH"/>
</dbReference>
<keyword evidence="3" id="KW-0347">Helicase</keyword>
<feature type="transmembrane region" description="Helical" evidence="5">
    <location>
        <begin position="37"/>
        <end position="59"/>
    </location>
</feature>
<evidence type="ECO:0000256" key="3">
    <source>
        <dbReference type="ARBA" id="ARBA00022806"/>
    </source>
</evidence>
<dbReference type="Pfam" id="PF26026">
    <property type="entry name" value="RNA_hel_CTD"/>
    <property type="match status" value="1"/>
</dbReference>
<dbReference type="Gramene" id="GBG62910">
    <property type="protein sequence ID" value="GBG62910"/>
    <property type="gene ID" value="CBR_g34282"/>
</dbReference>
<dbReference type="Gene3D" id="1.20.120.1080">
    <property type="match status" value="1"/>
</dbReference>
<dbReference type="Pfam" id="PF04408">
    <property type="entry name" value="WHD_HA2"/>
    <property type="match status" value="1"/>
</dbReference>
<proteinExistence type="predicted"/>
<dbReference type="InterPro" id="IPR059023">
    <property type="entry name" value="RNA_hel_CTD"/>
</dbReference>
<keyword evidence="5" id="KW-1133">Transmembrane helix</keyword>
<dbReference type="AlphaFoldDB" id="A0A388JYM0"/>
<gene>
    <name evidence="7" type="ORF">CBR_g34282</name>
</gene>
<protein>
    <recommendedName>
        <fullName evidence="6">Helicase-associated domain-containing protein</fullName>
    </recommendedName>
</protein>
<organism evidence="7 8">
    <name type="scientific">Chara braunii</name>
    <name type="common">Braun's stonewort</name>
    <dbReference type="NCBI Taxonomy" id="69332"/>
    <lineage>
        <taxon>Eukaryota</taxon>
        <taxon>Viridiplantae</taxon>
        <taxon>Streptophyta</taxon>
        <taxon>Charophyceae</taxon>
        <taxon>Charales</taxon>
        <taxon>Characeae</taxon>
        <taxon>Chara</taxon>
    </lineage>
</organism>
<dbReference type="GO" id="GO:0003723">
    <property type="term" value="F:RNA binding"/>
    <property type="evidence" value="ECO:0007669"/>
    <property type="project" value="TreeGrafter"/>
</dbReference>
<name>A0A388JYM0_CHABU</name>
<dbReference type="PANTHER" id="PTHR18934:SF246">
    <property type="entry name" value="DEXH-BOX ATP-DEPENDENT RNA HELICASE DEXH4, CHLOROPLASTIC-RELATED"/>
    <property type="match status" value="1"/>
</dbReference>
<feature type="domain" description="Helicase-associated" evidence="6">
    <location>
        <begin position="2"/>
        <end position="107"/>
    </location>
</feature>
<evidence type="ECO:0000256" key="2">
    <source>
        <dbReference type="ARBA" id="ARBA00022801"/>
    </source>
</evidence>
<dbReference type="Proteomes" id="UP000265515">
    <property type="component" value="Unassembled WGS sequence"/>
</dbReference>
<dbReference type="EMBL" id="BFEA01000033">
    <property type="protein sequence ID" value="GBG62910.1"/>
    <property type="molecule type" value="Genomic_DNA"/>
</dbReference>
<dbReference type="SMART" id="SM00847">
    <property type="entry name" value="HA2"/>
    <property type="match status" value="1"/>
</dbReference>
<dbReference type="Pfam" id="PF21010">
    <property type="entry name" value="HA2_C"/>
    <property type="match status" value="1"/>
</dbReference>
<dbReference type="STRING" id="69332.A0A388JYM0"/>
<dbReference type="OrthoDB" id="5600252at2759"/>
<dbReference type="InterPro" id="IPR007502">
    <property type="entry name" value="Helicase-assoc_dom"/>
</dbReference>
<keyword evidence="5" id="KW-0472">Membrane</keyword>
<keyword evidence="2" id="KW-0378">Hydrolase</keyword>
<evidence type="ECO:0000256" key="1">
    <source>
        <dbReference type="ARBA" id="ARBA00022741"/>
    </source>
</evidence>
<evidence type="ECO:0000313" key="7">
    <source>
        <dbReference type="EMBL" id="GBG62910.1"/>
    </source>
</evidence>
<keyword evidence="8" id="KW-1185">Reference proteome</keyword>
<reference evidence="7 8" key="1">
    <citation type="journal article" date="2018" name="Cell">
        <title>The Chara Genome: Secondary Complexity and Implications for Plant Terrestrialization.</title>
        <authorList>
            <person name="Nishiyama T."/>
            <person name="Sakayama H."/>
            <person name="Vries J.D."/>
            <person name="Buschmann H."/>
            <person name="Saint-Marcoux D."/>
            <person name="Ullrich K.K."/>
            <person name="Haas F.B."/>
            <person name="Vanderstraeten L."/>
            <person name="Becker D."/>
            <person name="Lang D."/>
            <person name="Vosolsobe S."/>
            <person name="Rombauts S."/>
            <person name="Wilhelmsson P.K.I."/>
            <person name="Janitza P."/>
            <person name="Kern R."/>
            <person name="Heyl A."/>
            <person name="Rumpler F."/>
            <person name="Villalobos L.I.A.C."/>
            <person name="Clay J.M."/>
            <person name="Skokan R."/>
            <person name="Toyoda A."/>
            <person name="Suzuki Y."/>
            <person name="Kagoshima H."/>
            <person name="Schijlen E."/>
            <person name="Tajeshwar N."/>
            <person name="Catarino B."/>
            <person name="Hetherington A.J."/>
            <person name="Saltykova A."/>
            <person name="Bonnot C."/>
            <person name="Breuninger H."/>
            <person name="Symeonidi A."/>
            <person name="Radhakrishnan G.V."/>
            <person name="Van Nieuwerburgh F."/>
            <person name="Deforce D."/>
            <person name="Chang C."/>
            <person name="Karol K.G."/>
            <person name="Hedrich R."/>
            <person name="Ulvskov P."/>
            <person name="Glockner G."/>
            <person name="Delwiche C.F."/>
            <person name="Petrasek J."/>
            <person name="Van de Peer Y."/>
            <person name="Friml J."/>
            <person name="Beilby M."/>
            <person name="Dolan L."/>
            <person name="Kohara Y."/>
            <person name="Sugano S."/>
            <person name="Fujiyama A."/>
            <person name="Delaux P.-M."/>
            <person name="Quint M."/>
            <person name="TheiBen G."/>
            <person name="Hagemann M."/>
            <person name="Harholt J."/>
            <person name="Dunand C."/>
            <person name="Zachgo S."/>
            <person name="Langdale J."/>
            <person name="Maumus F."/>
            <person name="Straeten D.V.D."/>
            <person name="Gould S.B."/>
            <person name="Rensing S.A."/>
        </authorList>
    </citation>
    <scope>NUCLEOTIDE SEQUENCE [LARGE SCALE GENOMIC DNA]</scope>
    <source>
        <strain evidence="7 8">S276</strain>
    </source>
</reference>
<keyword evidence="4" id="KW-0067">ATP-binding</keyword>
<dbReference type="InterPro" id="IPR011709">
    <property type="entry name" value="DEAD-box_helicase_OB_fold"/>
</dbReference>
<dbReference type="OMA" id="FRIFTHE"/>
<accession>A0A388JYM0</accession>
<evidence type="ECO:0000256" key="4">
    <source>
        <dbReference type="ARBA" id="ARBA00022840"/>
    </source>
</evidence>
<sequence length="365" mass="40043">MQSRIVGQVGAINEKKELTSLGHHLAAMPVDVHIGKVMLYGAIFGCLMPALTIAACLSYRSPFYSFQREKHAAELAWQALVAPSSATKESGEQSIARGEQSDHLAMVAAYEGWRSSLEKGGSKAAREYCRKTFLSIQTLEMIRDMRRQFATLLADIGFVKLPKGSATKDKWAPDWVDDPKQLWNVHALQPSIVKAVLCAGLYPNIAAMTEESILLGHASAINAAGGGSGARPKWTDGERPVAIHPSSINHPLTNFKFPFMVYHEKVQTSRVFIRDCSVVSPYQLLLFGGPITVQHQTGQVTVDGWLSLKAPAQIAVLFKELRRALDALLAQKISRPKQADTDSSVDREVIGTIAKLLIDEQKPQM</sequence>
<dbReference type="GO" id="GO:0004386">
    <property type="term" value="F:helicase activity"/>
    <property type="evidence" value="ECO:0007669"/>
    <property type="project" value="UniProtKB-KW"/>
</dbReference>
<evidence type="ECO:0000256" key="5">
    <source>
        <dbReference type="SAM" id="Phobius"/>
    </source>
</evidence>